<dbReference type="InterPro" id="IPR014032">
    <property type="entry name" value="Peptidase_A24A_bac"/>
</dbReference>
<dbReference type="PANTHER" id="PTHR30487">
    <property type="entry name" value="TYPE 4 PREPILIN-LIKE PROTEINS LEADER PEPTIDE-PROCESSING ENZYME"/>
    <property type="match status" value="1"/>
</dbReference>
<keyword evidence="4" id="KW-0997">Cell inner membrane</keyword>
<keyword evidence="5 9" id="KW-0812">Transmembrane</keyword>
<dbReference type="GO" id="GO:0006465">
    <property type="term" value="P:signal peptide processing"/>
    <property type="evidence" value="ECO:0007669"/>
    <property type="project" value="TreeGrafter"/>
</dbReference>
<evidence type="ECO:0000256" key="6">
    <source>
        <dbReference type="ARBA" id="ARBA00022989"/>
    </source>
</evidence>
<evidence type="ECO:0000256" key="10">
    <source>
        <dbReference type="SAM" id="Phobius"/>
    </source>
</evidence>
<evidence type="ECO:0000259" key="12">
    <source>
        <dbReference type="Pfam" id="PF06750"/>
    </source>
</evidence>
<comment type="similarity">
    <text evidence="2 8">Belongs to the peptidase A24 family.</text>
</comment>
<dbReference type="RefSeq" id="WP_013843075.1">
    <property type="nucleotide sequence ID" value="NC_015589.1"/>
</dbReference>
<protein>
    <recommendedName>
        <fullName evidence="9">Prepilin leader peptidase/N-methyltransferase</fullName>
        <ecNumber evidence="9">2.1.1.-</ecNumber>
        <ecNumber evidence="9">3.4.23.43</ecNumber>
    </recommendedName>
</protein>
<dbReference type="InterPro" id="IPR010627">
    <property type="entry name" value="Prepilin_pept_A24_N"/>
</dbReference>
<evidence type="ECO:0000256" key="7">
    <source>
        <dbReference type="ARBA" id="ARBA00023136"/>
    </source>
</evidence>
<dbReference type="AlphaFoldDB" id="F6DUD9"/>
<keyword evidence="14" id="KW-1185">Reference proteome</keyword>
<feature type="transmembrane region" description="Helical" evidence="10">
    <location>
        <begin position="121"/>
        <end position="140"/>
    </location>
</feature>
<keyword evidence="3" id="KW-1003">Cell membrane</keyword>
<comment type="catalytic activity">
    <reaction evidence="9">
        <text>Typically cleaves a -Gly-|-Phe- bond to release an N-terminal, basic peptide of 5-8 residues from type IV prepilin, and then N-methylates the new N-terminal amino group, the methyl donor being S-adenosyl-L-methionine.</text>
        <dbReference type="EC" id="3.4.23.43"/>
    </reaction>
</comment>
<dbReference type="EMBL" id="CP002780">
    <property type="protein sequence ID" value="AEG61324.1"/>
    <property type="molecule type" value="Genomic_DNA"/>
</dbReference>
<evidence type="ECO:0000313" key="13">
    <source>
        <dbReference type="EMBL" id="AEG61324.1"/>
    </source>
</evidence>
<keyword evidence="9" id="KW-0489">Methyltransferase</keyword>
<sequence>MLFLLVLVLMTGLAAGSFMNVCICRLPREQSILFPPSHCPVCRRLLGPRELVPVLSYLWLKGKCSGCGAKISPRYPLVELTTGLLYLLLFITFGWQLKTLFYALLLSSLLTASLIDLDHQIIPDSISYFLILSGLLFQIFFFKDAFFSSLLGGLLGGGLLLALAVLSRGGMGGGDIKLAAGMGIYLGWQLLLVALLLSFVLGSLAGLAWVLGGKKSLKSAVPFGPFLAAGTAITVFFGPAMLEKYLSYF</sequence>
<evidence type="ECO:0000256" key="5">
    <source>
        <dbReference type="ARBA" id="ARBA00022692"/>
    </source>
</evidence>
<dbReference type="OrthoDB" id="9789291at2"/>
<evidence type="ECO:0000256" key="1">
    <source>
        <dbReference type="ARBA" id="ARBA00004429"/>
    </source>
</evidence>
<evidence type="ECO:0000259" key="11">
    <source>
        <dbReference type="Pfam" id="PF01478"/>
    </source>
</evidence>
<dbReference type="EC" id="2.1.1.-" evidence="9"/>
<dbReference type="PANTHER" id="PTHR30487:SF0">
    <property type="entry name" value="PREPILIN LEADER PEPTIDASE_N-METHYLTRANSFERASE-RELATED"/>
    <property type="match status" value="1"/>
</dbReference>
<reference evidence="13 14" key="2">
    <citation type="journal article" date="2012" name="Stand. Genomic Sci.">
        <title>Complete genome sequence of the sulfate-reducing firmicute Desulfotomaculum ruminis type strain (DL(T)).</title>
        <authorList>
            <person name="Spring S."/>
            <person name="Visser M."/>
            <person name="Lu M."/>
            <person name="Copeland A."/>
            <person name="Lapidus A."/>
            <person name="Lucas S."/>
            <person name="Cheng J.F."/>
            <person name="Han C."/>
            <person name="Tapia R."/>
            <person name="Goodwin L.A."/>
            <person name="Pitluck S."/>
            <person name="Ivanova N."/>
            <person name="Land M."/>
            <person name="Hauser L."/>
            <person name="Larimer F."/>
            <person name="Rohde M."/>
            <person name="Goker M."/>
            <person name="Detter J.C."/>
            <person name="Kyrpides N.C."/>
            <person name="Woyke T."/>
            <person name="Schaap P.J."/>
            <person name="Plugge C.M."/>
            <person name="Muyzer G."/>
            <person name="Kuever J."/>
            <person name="Pereira I.A."/>
            <person name="Parshina S.N."/>
            <person name="Bernier-Latmani R."/>
            <person name="Stams A.J."/>
            <person name="Klenk H.P."/>
        </authorList>
    </citation>
    <scope>NUCLEOTIDE SEQUENCE [LARGE SCALE GENOMIC DNA]</scope>
    <source>
        <strain evidence="14">ATCC 23193 / DSM 2154 / NCIB 8452 / DL</strain>
    </source>
</reference>
<feature type="transmembrane region" description="Helical" evidence="10">
    <location>
        <begin position="146"/>
        <end position="166"/>
    </location>
</feature>
<keyword evidence="7 10" id="KW-0472">Membrane</keyword>
<dbReference type="KEGG" id="dru:Desru_3113"/>
<keyword evidence="9" id="KW-0645">Protease</keyword>
<dbReference type="GO" id="GO:0005886">
    <property type="term" value="C:plasma membrane"/>
    <property type="evidence" value="ECO:0007669"/>
    <property type="project" value="UniProtKB-SubCell"/>
</dbReference>
<name>F6DUD9_DESRL</name>
<dbReference type="Gene3D" id="1.20.120.1220">
    <property type="match status" value="1"/>
</dbReference>
<evidence type="ECO:0000256" key="2">
    <source>
        <dbReference type="ARBA" id="ARBA00005801"/>
    </source>
</evidence>
<dbReference type="InterPro" id="IPR050882">
    <property type="entry name" value="Prepilin_peptidase/N-MTase"/>
</dbReference>
<dbReference type="GO" id="GO:0032259">
    <property type="term" value="P:methylation"/>
    <property type="evidence" value="ECO:0007669"/>
    <property type="project" value="UniProtKB-KW"/>
</dbReference>
<dbReference type="eggNOG" id="COG1989">
    <property type="taxonomic scope" value="Bacteria"/>
</dbReference>
<dbReference type="InterPro" id="IPR000045">
    <property type="entry name" value="Prepilin_IV_endopep_pep"/>
</dbReference>
<dbReference type="GO" id="GO:0008168">
    <property type="term" value="F:methyltransferase activity"/>
    <property type="evidence" value="ECO:0007669"/>
    <property type="project" value="UniProtKB-KW"/>
</dbReference>
<dbReference type="Pfam" id="PF01478">
    <property type="entry name" value="Peptidase_A24"/>
    <property type="match status" value="1"/>
</dbReference>
<keyword evidence="9 13" id="KW-0378">Hydrolase</keyword>
<proteinExistence type="inferred from homology"/>
<dbReference type="HOGENOM" id="CLU_057101_0_1_9"/>
<keyword evidence="9" id="KW-0511">Multifunctional enzyme</keyword>
<dbReference type="Proteomes" id="UP000009234">
    <property type="component" value="Chromosome"/>
</dbReference>
<dbReference type="PRINTS" id="PR00864">
    <property type="entry name" value="PREPILNPTASE"/>
</dbReference>
<organism evidence="13 14">
    <name type="scientific">Desulforamulus ruminis (strain ATCC 23193 / DSM 2154 / NCIMB 8452 / DL)</name>
    <name type="common">Desulfotomaculum ruminis</name>
    <dbReference type="NCBI Taxonomy" id="696281"/>
    <lineage>
        <taxon>Bacteria</taxon>
        <taxon>Bacillati</taxon>
        <taxon>Bacillota</taxon>
        <taxon>Clostridia</taxon>
        <taxon>Eubacteriales</taxon>
        <taxon>Peptococcaceae</taxon>
        <taxon>Desulforamulus</taxon>
    </lineage>
</organism>
<feature type="domain" description="Prepilin type IV endopeptidase peptidase" evidence="11">
    <location>
        <begin position="104"/>
        <end position="206"/>
    </location>
</feature>
<evidence type="ECO:0000313" key="14">
    <source>
        <dbReference type="Proteomes" id="UP000009234"/>
    </source>
</evidence>
<evidence type="ECO:0000256" key="4">
    <source>
        <dbReference type="ARBA" id="ARBA00022519"/>
    </source>
</evidence>
<evidence type="ECO:0000256" key="8">
    <source>
        <dbReference type="RuleBase" id="RU003793"/>
    </source>
</evidence>
<accession>F6DUD9</accession>
<dbReference type="GO" id="GO:0004190">
    <property type="term" value="F:aspartic-type endopeptidase activity"/>
    <property type="evidence" value="ECO:0007669"/>
    <property type="project" value="UniProtKB-EC"/>
</dbReference>
<dbReference type="STRING" id="696281.Desru_3113"/>
<reference evidence="14" key="1">
    <citation type="submission" date="2011-05" db="EMBL/GenBank/DDBJ databases">
        <title>Complete sequence of Desulfotomaculum ruminis DSM 2154.</title>
        <authorList>
            <person name="Lucas S."/>
            <person name="Copeland A."/>
            <person name="Lapidus A."/>
            <person name="Cheng J.-F."/>
            <person name="Goodwin L."/>
            <person name="Pitluck S."/>
            <person name="Lu M."/>
            <person name="Detter J.C."/>
            <person name="Han C."/>
            <person name="Tapia R."/>
            <person name="Land M."/>
            <person name="Hauser L."/>
            <person name="Kyrpides N."/>
            <person name="Ivanova N."/>
            <person name="Mikhailova N."/>
            <person name="Pagani I."/>
            <person name="Stams A.J.M."/>
            <person name="Plugge C.M."/>
            <person name="Muyzer G."/>
            <person name="Kuever J."/>
            <person name="Parshina S.N."/>
            <person name="Ivanova A.E."/>
            <person name="Nazina T.N."/>
            <person name="Brambilla E."/>
            <person name="Spring S."/>
            <person name="Klenk H.-P."/>
            <person name="Woyke T."/>
        </authorList>
    </citation>
    <scope>NUCLEOTIDE SEQUENCE [LARGE SCALE GENOMIC DNA]</scope>
    <source>
        <strain evidence="14">ATCC 23193 / DSM 2154 / NCIB 8452 / DL</strain>
    </source>
</reference>
<gene>
    <name evidence="13" type="ordered locus">Desru_3113</name>
</gene>
<comment type="function">
    <text evidence="9">Plays an essential role in type IV pili and type II pseudopili formation by proteolytically removing the leader sequence from substrate proteins and subsequently monomethylating the alpha-amino group of the newly exposed N-terminal phenylalanine.</text>
</comment>
<feature type="transmembrane region" description="Helical" evidence="10">
    <location>
        <begin position="84"/>
        <end position="109"/>
    </location>
</feature>
<dbReference type="EC" id="3.4.23.43" evidence="9"/>
<keyword evidence="6 10" id="KW-1133">Transmembrane helix</keyword>
<feature type="transmembrane region" description="Helical" evidence="10">
    <location>
        <begin position="223"/>
        <end position="242"/>
    </location>
</feature>
<feature type="domain" description="Prepilin peptidase A24 N-terminal" evidence="12">
    <location>
        <begin position="11"/>
        <end position="93"/>
    </location>
</feature>
<keyword evidence="9" id="KW-0808">Transferase</keyword>
<evidence type="ECO:0000256" key="3">
    <source>
        <dbReference type="ARBA" id="ARBA00022475"/>
    </source>
</evidence>
<dbReference type="MEROPS" id="A24.019"/>
<feature type="transmembrane region" description="Helical" evidence="10">
    <location>
        <begin position="178"/>
        <end position="211"/>
    </location>
</feature>
<evidence type="ECO:0000256" key="9">
    <source>
        <dbReference type="RuleBase" id="RU003794"/>
    </source>
</evidence>
<comment type="subcellular location">
    <subcellularLocation>
        <location evidence="1">Cell inner membrane</location>
        <topology evidence="1">Multi-pass membrane protein</topology>
    </subcellularLocation>
    <subcellularLocation>
        <location evidence="9">Cell membrane</location>
        <topology evidence="9">Multi-pass membrane protein</topology>
    </subcellularLocation>
</comment>
<dbReference type="Pfam" id="PF06750">
    <property type="entry name" value="A24_N_bact"/>
    <property type="match status" value="1"/>
</dbReference>